<accession>A0ABQ2J5R3</accession>
<feature type="transmembrane region" description="Helical" evidence="1">
    <location>
        <begin position="118"/>
        <end position="138"/>
    </location>
</feature>
<dbReference type="Proteomes" id="UP000605099">
    <property type="component" value="Unassembled WGS sequence"/>
</dbReference>
<protein>
    <recommendedName>
        <fullName evidence="4">DUF2975 domain-containing protein</fullName>
    </recommendedName>
</protein>
<name>A0ABQ2J5R3_9SPHN</name>
<evidence type="ECO:0000313" key="3">
    <source>
        <dbReference type="Proteomes" id="UP000605099"/>
    </source>
</evidence>
<keyword evidence="1" id="KW-0812">Transmembrane</keyword>
<feature type="transmembrane region" description="Helical" evidence="1">
    <location>
        <begin position="68"/>
        <end position="87"/>
    </location>
</feature>
<reference evidence="3" key="1">
    <citation type="journal article" date="2019" name="Int. J. Syst. Evol. Microbiol.">
        <title>The Global Catalogue of Microorganisms (GCM) 10K type strain sequencing project: providing services to taxonomists for standard genome sequencing and annotation.</title>
        <authorList>
            <consortium name="The Broad Institute Genomics Platform"/>
            <consortium name="The Broad Institute Genome Sequencing Center for Infectious Disease"/>
            <person name="Wu L."/>
            <person name="Ma J."/>
        </authorList>
    </citation>
    <scope>NUCLEOTIDE SEQUENCE [LARGE SCALE GENOMIC DNA]</scope>
    <source>
        <strain evidence="3">CGMCC 1.6784</strain>
    </source>
</reference>
<dbReference type="EMBL" id="BMLK01000001">
    <property type="protein sequence ID" value="GGN40272.1"/>
    <property type="molecule type" value="Genomic_DNA"/>
</dbReference>
<dbReference type="InterPro" id="IPR021354">
    <property type="entry name" value="DUF2975"/>
</dbReference>
<keyword evidence="1" id="KW-1133">Transmembrane helix</keyword>
<comment type="caution">
    <text evidence="2">The sequence shown here is derived from an EMBL/GenBank/DDBJ whole genome shotgun (WGS) entry which is preliminary data.</text>
</comment>
<sequence length="188" mass="20362">MIGGRRKMTSITRDPLLAIAKAILWFLMGVMALAALACLIAVPALFIGQDTVIEHLSKEAPNLDFPQFIMAIAAVLLLAATLLGILFRIFQLLKQIVDTVGVGDPFVPVNAKRLTRMAWLTLAVQLVSLPITGLVIWIHNVTEGTGVDAEVHSNGVDGNGLLLVLILFILARVFRKGAEMREELEGTV</sequence>
<evidence type="ECO:0000313" key="2">
    <source>
        <dbReference type="EMBL" id="GGN40272.1"/>
    </source>
</evidence>
<feature type="transmembrane region" description="Helical" evidence="1">
    <location>
        <begin position="23"/>
        <end position="48"/>
    </location>
</feature>
<keyword evidence="3" id="KW-1185">Reference proteome</keyword>
<dbReference type="Pfam" id="PF11188">
    <property type="entry name" value="DUF2975"/>
    <property type="match status" value="1"/>
</dbReference>
<evidence type="ECO:0000256" key="1">
    <source>
        <dbReference type="SAM" id="Phobius"/>
    </source>
</evidence>
<keyword evidence="1" id="KW-0472">Membrane</keyword>
<feature type="transmembrane region" description="Helical" evidence="1">
    <location>
        <begin position="158"/>
        <end position="174"/>
    </location>
</feature>
<evidence type="ECO:0008006" key="4">
    <source>
        <dbReference type="Google" id="ProtNLM"/>
    </source>
</evidence>
<organism evidence="2 3">
    <name type="scientific">Novosphingobium indicum</name>
    <dbReference type="NCBI Taxonomy" id="462949"/>
    <lineage>
        <taxon>Bacteria</taxon>
        <taxon>Pseudomonadati</taxon>
        <taxon>Pseudomonadota</taxon>
        <taxon>Alphaproteobacteria</taxon>
        <taxon>Sphingomonadales</taxon>
        <taxon>Sphingomonadaceae</taxon>
        <taxon>Novosphingobium</taxon>
    </lineage>
</organism>
<proteinExistence type="predicted"/>
<gene>
    <name evidence="2" type="ORF">GCM10011349_00960</name>
</gene>